<sequence length="121" mass="14328">MATFMFVKMGWVSISTVASTIRLKMLTKTLKSIRTMKRAIHYEDNYPNLKDNRVVAKLRAEEEQRPTMYAEVVTNREAVRLLSKQEDEIAALKQDDQELAEFWAREPTVVEMKRKHRRQKK</sequence>
<accession>A0A9W8ZJX5</accession>
<comment type="caution">
    <text evidence="1">The sequence shown here is derived from an EMBL/GenBank/DDBJ whole genome shotgun (WGS) entry which is preliminary data.</text>
</comment>
<evidence type="ECO:0000313" key="1">
    <source>
        <dbReference type="EMBL" id="KAJ4410769.1"/>
    </source>
</evidence>
<proteinExistence type="predicted"/>
<dbReference type="OrthoDB" id="10390513at2759"/>
<dbReference type="EMBL" id="JAPEVA010000007">
    <property type="protein sequence ID" value="KAJ4410769.1"/>
    <property type="molecule type" value="Genomic_DNA"/>
</dbReference>
<evidence type="ECO:0000313" key="2">
    <source>
        <dbReference type="Proteomes" id="UP001140510"/>
    </source>
</evidence>
<dbReference type="Proteomes" id="UP001140510">
    <property type="component" value="Unassembled WGS sequence"/>
</dbReference>
<name>A0A9W8ZJX5_9PLEO</name>
<reference evidence="1" key="1">
    <citation type="submission" date="2022-10" db="EMBL/GenBank/DDBJ databases">
        <title>Tapping the CABI collections for fungal endophytes: first genome assemblies for Collariella, Neodidymelliopsis, Ascochyta clinopodiicola, Didymella pomorum, Didymosphaeria variabile, Neocosmospora piperis and Neocucurbitaria cava.</title>
        <authorList>
            <person name="Hill R."/>
        </authorList>
    </citation>
    <scope>NUCLEOTIDE SEQUENCE</scope>
    <source>
        <strain evidence="1">IMI 355091</strain>
    </source>
</reference>
<gene>
    <name evidence="1" type="ORF">N0V91_001697</name>
</gene>
<dbReference type="AlphaFoldDB" id="A0A9W8ZJX5"/>
<organism evidence="1 2">
    <name type="scientific">Didymella pomorum</name>
    <dbReference type="NCBI Taxonomy" id="749634"/>
    <lineage>
        <taxon>Eukaryota</taxon>
        <taxon>Fungi</taxon>
        <taxon>Dikarya</taxon>
        <taxon>Ascomycota</taxon>
        <taxon>Pezizomycotina</taxon>
        <taxon>Dothideomycetes</taxon>
        <taxon>Pleosporomycetidae</taxon>
        <taxon>Pleosporales</taxon>
        <taxon>Pleosporineae</taxon>
        <taxon>Didymellaceae</taxon>
        <taxon>Didymella</taxon>
    </lineage>
</organism>
<protein>
    <submittedName>
        <fullName evidence="1">Uncharacterized protein</fullName>
    </submittedName>
</protein>
<keyword evidence="2" id="KW-1185">Reference proteome</keyword>